<dbReference type="EMBL" id="GGEC01068885">
    <property type="protein sequence ID" value="MBX49369.1"/>
    <property type="molecule type" value="Transcribed_RNA"/>
</dbReference>
<reference evidence="1" key="1">
    <citation type="submission" date="2018-02" db="EMBL/GenBank/DDBJ databases">
        <title>Rhizophora mucronata_Transcriptome.</title>
        <authorList>
            <person name="Meera S.P."/>
            <person name="Sreeshan A."/>
            <person name="Augustine A."/>
        </authorList>
    </citation>
    <scope>NUCLEOTIDE SEQUENCE</scope>
    <source>
        <tissue evidence="1">Leaf</tissue>
    </source>
</reference>
<proteinExistence type="predicted"/>
<sequence>MHACTCMHTRTNTNTKEKKKKGTKLLAKNIKFRSLSPANYSYRLVYFEFPQQIRQYLQK</sequence>
<evidence type="ECO:0000313" key="1">
    <source>
        <dbReference type="EMBL" id="MBX49369.1"/>
    </source>
</evidence>
<name>A0A2P2P3W2_RHIMU</name>
<protein>
    <submittedName>
        <fullName evidence="1">Uncharacterized protein</fullName>
    </submittedName>
</protein>
<organism evidence="1">
    <name type="scientific">Rhizophora mucronata</name>
    <name type="common">Asiatic mangrove</name>
    <dbReference type="NCBI Taxonomy" id="61149"/>
    <lineage>
        <taxon>Eukaryota</taxon>
        <taxon>Viridiplantae</taxon>
        <taxon>Streptophyta</taxon>
        <taxon>Embryophyta</taxon>
        <taxon>Tracheophyta</taxon>
        <taxon>Spermatophyta</taxon>
        <taxon>Magnoliopsida</taxon>
        <taxon>eudicotyledons</taxon>
        <taxon>Gunneridae</taxon>
        <taxon>Pentapetalae</taxon>
        <taxon>rosids</taxon>
        <taxon>fabids</taxon>
        <taxon>Malpighiales</taxon>
        <taxon>Rhizophoraceae</taxon>
        <taxon>Rhizophora</taxon>
    </lineage>
</organism>
<accession>A0A2P2P3W2</accession>
<dbReference type="AlphaFoldDB" id="A0A2P2P3W2"/>